<dbReference type="Proteomes" id="UP000078428">
    <property type="component" value="Unassembled WGS sequence"/>
</dbReference>
<dbReference type="EMBL" id="LWQT01000028">
    <property type="protein sequence ID" value="OAN54656.1"/>
    <property type="molecule type" value="Genomic_DNA"/>
</dbReference>
<dbReference type="Pfam" id="PF13432">
    <property type="entry name" value="TPR_16"/>
    <property type="match status" value="1"/>
</dbReference>
<gene>
    <name evidence="10" type="ORF">A6A04_12080</name>
</gene>
<proteinExistence type="inferred from homology"/>
<dbReference type="PANTHER" id="PTHR44835:SF1">
    <property type="entry name" value="PROTEIN O-GLCNAC TRANSFERASE"/>
    <property type="match status" value="1"/>
</dbReference>
<dbReference type="Pfam" id="PF13181">
    <property type="entry name" value="TPR_8"/>
    <property type="match status" value="1"/>
</dbReference>
<evidence type="ECO:0000256" key="2">
    <source>
        <dbReference type="ARBA" id="ARBA00005386"/>
    </source>
</evidence>
<dbReference type="AlphaFoldDB" id="A0A178MW45"/>
<comment type="similarity">
    <text evidence="2">Belongs to the glycosyltransferase 41 family. O-GlcNAc transferase subfamily.</text>
</comment>
<evidence type="ECO:0000256" key="4">
    <source>
        <dbReference type="ARBA" id="ARBA00022676"/>
    </source>
</evidence>
<dbReference type="Gene3D" id="1.25.40.10">
    <property type="entry name" value="Tetratricopeptide repeat domain"/>
    <property type="match status" value="1"/>
</dbReference>
<dbReference type="RefSeq" id="WP_068489582.1">
    <property type="nucleotide sequence ID" value="NZ_LWQT01000028.1"/>
</dbReference>
<sequence length="690" mass="74612">MDDPRHVMAEAIAARQAGDLSASARWAARLAELLPAEPVVRQFQGEVLTELERLDEALAAFEQAVALAPAEAGMHRACAFLAVQCARPDTALVHLEAVAALGQETSDDLANRADALVALGRGQDAIEAYGALLRHRPDSVDALIALSSQLIQARRHAEAEPILRHALTLSPDDGGALTNLALVLLHRGEADEALALARRATERTTPHLAALLARAQAEHRLGHAVAAQNMVDAAERLAPEGNVYIADCAATTLTALGRVDEAILRLRRTLATPQRLPANILSSVTGKLLFCLQYVPDLPAAAMVAEARAWNRLAIGITPLAPAPRSWEPERRLRIGYVSGDFRQHACAFYIEPLLAHHDKSQVEVFCYSDVVVEDSHSQRMRASADHWRRTAGLTDAALAEAICADGIDILVDLAGHTSDNRLFAFAHRPAPIQVATLIGYSATTGVDAMDTLLGDPFLTPMGCEAEFTETVHRLPRIIAPFLPDARWPDPAPEPPERTVFASVADPARLDARTIALWARLLDAVPDSRILAKHNLFDDPEATELWRRRLGELAGRVDIEGIPGGWGRNMGFYGRVTAVLDSPLHSGNTTVLIPLWMGVPVISLPGPNAWQRAGASILSNAGLADLVARDDADYVAIAARLAADRGRQIDLRQSLRPRLRSSPVCDGPLVVGDIEAAYRGLWRQACRRQT</sequence>
<dbReference type="Gene3D" id="3.40.50.11380">
    <property type="match status" value="1"/>
</dbReference>
<dbReference type="Pfam" id="PF13844">
    <property type="entry name" value="Glyco_transf_41"/>
    <property type="match status" value="2"/>
</dbReference>
<evidence type="ECO:0000313" key="10">
    <source>
        <dbReference type="EMBL" id="OAN54656.1"/>
    </source>
</evidence>
<dbReference type="Gene3D" id="3.40.50.2000">
    <property type="entry name" value="Glycogen Phosphorylase B"/>
    <property type="match status" value="1"/>
</dbReference>
<dbReference type="InterPro" id="IPR011990">
    <property type="entry name" value="TPR-like_helical_dom_sf"/>
</dbReference>
<evidence type="ECO:0000256" key="1">
    <source>
        <dbReference type="ARBA" id="ARBA00004922"/>
    </source>
</evidence>
<dbReference type="PROSITE" id="PS50005">
    <property type="entry name" value="TPR"/>
    <property type="match status" value="1"/>
</dbReference>
<dbReference type="OrthoDB" id="146908at2"/>
<protein>
    <recommendedName>
        <fullName evidence="3">protein O-GlcNAc transferase</fullName>
        <ecNumber evidence="3">2.4.1.255</ecNumber>
    </recommendedName>
</protein>
<dbReference type="InterPro" id="IPR019734">
    <property type="entry name" value="TPR_rpt"/>
</dbReference>
<evidence type="ECO:0000256" key="6">
    <source>
        <dbReference type="ARBA" id="ARBA00022737"/>
    </source>
</evidence>
<dbReference type="SUPFAM" id="SSF48452">
    <property type="entry name" value="TPR-like"/>
    <property type="match status" value="1"/>
</dbReference>
<dbReference type="GO" id="GO:0097363">
    <property type="term" value="F:protein O-acetylglucosaminyltransferase activity"/>
    <property type="evidence" value="ECO:0007669"/>
    <property type="project" value="UniProtKB-EC"/>
</dbReference>
<keyword evidence="5" id="KW-0808">Transferase</keyword>
<feature type="domain" description="O-GlcNAc transferase C-terminal" evidence="9">
    <location>
        <begin position="328"/>
        <end position="476"/>
    </location>
</feature>
<dbReference type="EC" id="2.4.1.255" evidence="3"/>
<evidence type="ECO:0000256" key="7">
    <source>
        <dbReference type="ARBA" id="ARBA00022803"/>
    </source>
</evidence>
<dbReference type="InterPro" id="IPR051939">
    <property type="entry name" value="Glycosyltr_41/O-GlcNAc_trsf"/>
</dbReference>
<feature type="domain" description="O-GlcNAc transferase C-terminal" evidence="9">
    <location>
        <begin position="500"/>
        <end position="663"/>
    </location>
</feature>
<comment type="pathway">
    <text evidence="1">Protein modification; protein glycosylation.</text>
</comment>
<name>A0A178MW45_9PROT</name>
<reference evidence="10 11" key="1">
    <citation type="submission" date="2016-04" db="EMBL/GenBank/DDBJ databases">
        <title>Draft genome sequence of freshwater magnetotactic bacteria Magnetospirillum marisnigri SP-1 and Magnetospirillum moscoviense BB-1.</title>
        <authorList>
            <person name="Koziaeva V."/>
            <person name="Dziuba M.V."/>
            <person name="Ivanov T.M."/>
            <person name="Kuznetsov B."/>
            <person name="Grouzdev D.S."/>
        </authorList>
    </citation>
    <scope>NUCLEOTIDE SEQUENCE [LARGE SCALE GENOMIC DNA]</scope>
    <source>
        <strain evidence="10 11">SP-1</strain>
    </source>
</reference>
<keyword evidence="6" id="KW-0677">Repeat</keyword>
<keyword evidence="7 8" id="KW-0802">TPR repeat</keyword>
<evidence type="ECO:0000256" key="8">
    <source>
        <dbReference type="PROSITE-ProRule" id="PRU00339"/>
    </source>
</evidence>
<organism evidence="10 11">
    <name type="scientific">Paramagnetospirillum marisnigri</name>
    <dbReference type="NCBI Taxonomy" id="1285242"/>
    <lineage>
        <taxon>Bacteria</taxon>
        <taxon>Pseudomonadati</taxon>
        <taxon>Pseudomonadota</taxon>
        <taxon>Alphaproteobacteria</taxon>
        <taxon>Rhodospirillales</taxon>
        <taxon>Magnetospirillaceae</taxon>
        <taxon>Paramagnetospirillum</taxon>
    </lineage>
</organism>
<evidence type="ECO:0000256" key="5">
    <source>
        <dbReference type="ARBA" id="ARBA00022679"/>
    </source>
</evidence>
<comment type="caution">
    <text evidence="10">The sequence shown here is derived from an EMBL/GenBank/DDBJ whole genome shotgun (WGS) entry which is preliminary data.</text>
</comment>
<dbReference type="PANTHER" id="PTHR44835">
    <property type="entry name" value="UDP-N-ACETYLGLUCOSAMINE--PEPTIDE N-ACETYLGLUCOSAMINYLTRANSFERASE SPINDLY-RELATED"/>
    <property type="match status" value="1"/>
</dbReference>
<keyword evidence="4" id="KW-0328">Glycosyltransferase</keyword>
<accession>A0A178MW45</accession>
<feature type="repeat" description="TPR" evidence="8">
    <location>
        <begin position="38"/>
        <end position="71"/>
    </location>
</feature>
<dbReference type="SMART" id="SM00028">
    <property type="entry name" value="TPR"/>
    <property type="match status" value="4"/>
</dbReference>
<evidence type="ECO:0000259" key="9">
    <source>
        <dbReference type="Pfam" id="PF13844"/>
    </source>
</evidence>
<keyword evidence="11" id="KW-1185">Reference proteome</keyword>
<dbReference type="STRING" id="1285242.A6A04_12080"/>
<evidence type="ECO:0000313" key="11">
    <source>
        <dbReference type="Proteomes" id="UP000078428"/>
    </source>
</evidence>
<evidence type="ECO:0000256" key="3">
    <source>
        <dbReference type="ARBA" id="ARBA00011970"/>
    </source>
</evidence>
<dbReference type="InterPro" id="IPR029489">
    <property type="entry name" value="OGT/SEC/SPY_C"/>
</dbReference>